<feature type="compositionally biased region" description="Polar residues" evidence="1">
    <location>
        <begin position="1237"/>
        <end position="1267"/>
    </location>
</feature>
<feature type="compositionally biased region" description="Basic and acidic residues" evidence="1">
    <location>
        <begin position="1109"/>
        <end position="1118"/>
    </location>
</feature>
<organism evidence="2 3">
    <name type="scientific">Suhomyces tanzawaensis NRRL Y-17324</name>
    <dbReference type="NCBI Taxonomy" id="984487"/>
    <lineage>
        <taxon>Eukaryota</taxon>
        <taxon>Fungi</taxon>
        <taxon>Dikarya</taxon>
        <taxon>Ascomycota</taxon>
        <taxon>Saccharomycotina</taxon>
        <taxon>Pichiomycetes</taxon>
        <taxon>Debaryomycetaceae</taxon>
        <taxon>Suhomyces</taxon>
    </lineage>
</organism>
<feature type="compositionally biased region" description="Polar residues" evidence="1">
    <location>
        <begin position="796"/>
        <end position="833"/>
    </location>
</feature>
<dbReference type="Proteomes" id="UP000094285">
    <property type="component" value="Unassembled WGS sequence"/>
</dbReference>
<dbReference type="OrthoDB" id="4025819at2759"/>
<feature type="compositionally biased region" description="Polar residues" evidence="1">
    <location>
        <begin position="1041"/>
        <end position="1051"/>
    </location>
</feature>
<feature type="region of interest" description="Disordered" evidence="1">
    <location>
        <begin position="637"/>
        <end position="664"/>
    </location>
</feature>
<gene>
    <name evidence="2" type="ORF">CANTADRAFT_24277</name>
</gene>
<feature type="region of interest" description="Disordered" evidence="1">
    <location>
        <begin position="1355"/>
        <end position="1375"/>
    </location>
</feature>
<dbReference type="RefSeq" id="XP_020061825.1">
    <property type="nucleotide sequence ID" value="XM_020207069.1"/>
</dbReference>
<evidence type="ECO:0000313" key="3">
    <source>
        <dbReference type="Proteomes" id="UP000094285"/>
    </source>
</evidence>
<accession>A0A1E4SB23</accession>
<feature type="compositionally biased region" description="Polar residues" evidence="1">
    <location>
        <begin position="1119"/>
        <end position="1131"/>
    </location>
</feature>
<evidence type="ECO:0000256" key="1">
    <source>
        <dbReference type="SAM" id="MobiDB-lite"/>
    </source>
</evidence>
<dbReference type="STRING" id="984487.A0A1E4SB23"/>
<feature type="compositionally biased region" description="Polar residues" evidence="1">
    <location>
        <begin position="1208"/>
        <end position="1230"/>
    </location>
</feature>
<feature type="compositionally biased region" description="Basic and acidic residues" evidence="1">
    <location>
        <begin position="649"/>
        <end position="659"/>
    </location>
</feature>
<evidence type="ECO:0000313" key="2">
    <source>
        <dbReference type="EMBL" id="ODV76703.1"/>
    </source>
</evidence>
<feature type="region of interest" description="Disordered" evidence="1">
    <location>
        <begin position="959"/>
        <end position="979"/>
    </location>
</feature>
<feature type="compositionally biased region" description="Low complexity" evidence="1">
    <location>
        <begin position="1075"/>
        <end position="1099"/>
    </location>
</feature>
<proteinExistence type="predicted"/>
<feature type="region of interest" description="Disordered" evidence="1">
    <location>
        <begin position="1145"/>
        <end position="1342"/>
    </location>
</feature>
<feature type="compositionally biased region" description="Basic and acidic residues" evidence="1">
    <location>
        <begin position="777"/>
        <end position="788"/>
    </location>
</feature>
<feature type="compositionally biased region" description="Polar residues" evidence="1">
    <location>
        <begin position="1062"/>
        <end position="1074"/>
    </location>
</feature>
<feature type="compositionally biased region" description="Basic and acidic residues" evidence="1">
    <location>
        <begin position="1268"/>
        <end position="1295"/>
    </location>
</feature>
<feature type="region of interest" description="Disordered" evidence="1">
    <location>
        <begin position="865"/>
        <end position="893"/>
    </location>
</feature>
<sequence length="1375" mass="153178">MSVPRPLTDLEKLAILDHHTYHSTVNFSHTVSRTLHTFSPEIPNLSEASIDFINKINEEGIRKRTRHEIAARTLADYNLWLLIGTQGHKEDMAKRIYSRFNSMFEVDVEPNLLARYERITRGFNLAFTGEPITLKAELDKIVSLSKEYSPNCIYFFNEVNLKQQENIFTFSLAGNLSNSDFLDPLVITNLPNEKFNYYPTGLLNSYQFENYLRRINMQLKLNNRHIVLICRNNVFLDPKLFSNIKIHFINLKHDKHYSRRNYLKLPDEYGLSHWLKFNLTDKLFQLSNFTEPSLIVSSLCLSYHQCITKLLNIPIYHKFVQLNINRSEFLGPFNKNSRLDKEYMVVSDIYVVKNEKYDRIPTNYYNNIFKSVDYNYASKDIYYILQELRNFGSMSFTCETTMEEISQFIDKKLMPFIASNRKSSLSYFNAFFSELMDKEKGKELPPYKEPTRRLFSIPLDHWVSFKVILDIDNAMRDERQMNLSNDGYVEDNLFPKDDSIVIKNSGTSYSGKTNEISSLENGESARVQPPAEKESLAQATKTIAQINLVDNVSSNNTKPLNNVPVVITDNLAVVEKAPPTNLRINLPAVTKAPPINLPPINLPEVTKAPPIDLPSINLPSIAKTLPINVPVHPPIQEAASDTNIPDPSPIEHRPIKDRSSISPNKFFNKVPSPPIASTLPKIGTVIPTTSYSKISALPLPLPSISPAVAHPRTRIIAKQERSSPVKKRKTTVPPIPTVKKSKILEVLQKDKLSFVGAGDGPIFSDDSEDSDNSFDPTRNERIKIRNENNRPMVPSGLSNTIIFSDRSNTSIQSRSNSKKSLVENSDTGTNPNPEESGAGGSDVNATLNRPEYALDSDIAEDIARISSSSSESDAESDADYESADEGSVYHSPGEGARIESLLSDLDSSGHDISKPIVVVESIPTRKEKVASTNNSITLRGLDTNSSQPRRVSLISEVTQISDNSDTDSEDDNGPERRNHLAPVIGTTVEIIPDTESIVITKDSNLHDIVMASSSDQDSEMMDSVDELDERFPVSQKRMMINTPTKQVSTITETHENGEDVPSSANQANRSHTVTAGSQSSESASEASSDLGSDSHSSASETAPKPATRTVEEDHDMASKRSNIAPNSVPSKFATQRVELWSELGLDSDTIKSENTPKSAPQAPMPIRNSKTVLGVLSKGSTQTHTVELWSELATDSDSSKSEKSLKSGTQVSRPISNSDTVLPKSNSSESLLGKTYNADNQTHALSSRESLHSPTNNSKSHGQNPSESPHRLVSLKDIRKPVTTKEDIPKPEIRRPGMVKKNAFKGRNEFSSSESESSSDDLSSEEDEPPKASQPTIVPVKKNVLFKLHVPKIVSPKKYKNGGQLGLPKRTLKKK</sequence>
<dbReference type="GeneID" id="30981206"/>
<feature type="compositionally biased region" description="Acidic residues" evidence="1">
    <location>
        <begin position="872"/>
        <end position="884"/>
    </location>
</feature>
<feature type="compositionally biased region" description="Acidic residues" evidence="1">
    <location>
        <begin position="1317"/>
        <end position="1328"/>
    </location>
</feature>
<reference evidence="3" key="1">
    <citation type="submission" date="2016-05" db="EMBL/GenBank/DDBJ databases">
        <title>Comparative genomics of biotechnologically important yeasts.</title>
        <authorList>
            <consortium name="DOE Joint Genome Institute"/>
            <person name="Riley R."/>
            <person name="Haridas S."/>
            <person name="Wolfe K.H."/>
            <person name="Lopes M.R."/>
            <person name="Hittinger C.T."/>
            <person name="Goker M."/>
            <person name="Salamov A."/>
            <person name="Wisecaver J."/>
            <person name="Long T.M."/>
            <person name="Aerts A.L."/>
            <person name="Barry K."/>
            <person name="Choi C."/>
            <person name="Clum A."/>
            <person name="Coughlan A.Y."/>
            <person name="Deshpande S."/>
            <person name="Douglass A.P."/>
            <person name="Hanson S.J."/>
            <person name="Klenk H.-P."/>
            <person name="Labutti K."/>
            <person name="Lapidus A."/>
            <person name="Lindquist E."/>
            <person name="Lipzen A."/>
            <person name="Meier-Kolthoff J.P."/>
            <person name="Ohm R.A."/>
            <person name="Otillar R.P."/>
            <person name="Pangilinan J."/>
            <person name="Peng Y."/>
            <person name="Rokas A."/>
            <person name="Rosa C.A."/>
            <person name="Scheuner C."/>
            <person name="Sibirny A.A."/>
            <person name="Slot J.C."/>
            <person name="Stielow J.B."/>
            <person name="Sun H."/>
            <person name="Kurtzman C.P."/>
            <person name="Blackwell M."/>
            <person name="Grigoriev I.V."/>
            <person name="Jeffries T.W."/>
        </authorList>
    </citation>
    <scope>NUCLEOTIDE SEQUENCE [LARGE SCALE GENOMIC DNA]</scope>
    <source>
        <strain evidence="3">NRRL Y-17324</strain>
    </source>
</reference>
<feature type="region of interest" description="Disordered" evidence="1">
    <location>
        <begin position="1038"/>
        <end position="1131"/>
    </location>
</feature>
<dbReference type="EMBL" id="KV453918">
    <property type="protein sequence ID" value="ODV76703.1"/>
    <property type="molecule type" value="Genomic_DNA"/>
</dbReference>
<protein>
    <submittedName>
        <fullName evidence="2">Uncharacterized protein</fullName>
    </submittedName>
</protein>
<name>A0A1E4SB23_9ASCO</name>
<keyword evidence="3" id="KW-1185">Reference proteome</keyword>
<feature type="region of interest" description="Disordered" evidence="1">
    <location>
        <begin position="757"/>
        <end position="846"/>
    </location>
</feature>